<protein>
    <submittedName>
        <fullName evidence="3">CHRD domain-containing protein</fullName>
    </submittedName>
</protein>
<dbReference type="Proteomes" id="UP000824280">
    <property type="component" value="Chromosome"/>
</dbReference>
<proteinExistence type="predicted"/>
<sequence length="144" mass="14329">MKIIHALSAAALAFAPAVGASAAHTGGATFTATLDGQSEVPGPGDPDGFGSATMSVNPGQERVCYSLRVSDIDPAAAAHIHLGEAGTSGPVVVTLSAPSGGTSQGCASVSRDVAKNIIKNPESYYVNVHNAEYPGGAVRGQLGR</sequence>
<dbReference type="RefSeq" id="WP_221423201.1">
    <property type="nucleotide sequence ID" value="NZ_CP081297.1"/>
</dbReference>
<name>A0ABX8ZHM6_9SPHN</name>
<dbReference type="SMART" id="SM00754">
    <property type="entry name" value="CHRD"/>
    <property type="match status" value="1"/>
</dbReference>
<evidence type="ECO:0000256" key="1">
    <source>
        <dbReference type="SAM" id="SignalP"/>
    </source>
</evidence>
<accession>A0ABX8ZHM6</accession>
<evidence type="ECO:0000313" key="4">
    <source>
        <dbReference type="Proteomes" id="UP000824280"/>
    </source>
</evidence>
<keyword evidence="4" id="KW-1185">Reference proteome</keyword>
<feature type="domain" description="CHRD" evidence="2">
    <location>
        <begin position="26"/>
        <end position="144"/>
    </location>
</feature>
<reference evidence="3 4" key="1">
    <citation type="submission" date="2021-08" db="EMBL/GenBank/DDBJ databases">
        <title>Comparative Genomics Analysis of the Genus Qipengyuania Reveals Extensive Genetic Diversity and Metabolic Versatility, Including the Description of Fifteen Novel Species.</title>
        <authorList>
            <person name="Liu Y."/>
        </authorList>
    </citation>
    <scope>NUCLEOTIDE SEQUENCE [LARGE SCALE GENOMIC DNA]</scope>
    <source>
        <strain evidence="3 4">1XM2-8</strain>
    </source>
</reference>
<dbReference type="PROSITE" id="PS50933">
    <property type="entry name" value="CHRD"/>
    <property type="match status" value="1"/>
</dbReference>
<keyword evidence="1" id="KW-0732">Signal</keyword>
<feature type="chain" id="PRO_5046838492" evidence="1">
    <location>
        <begin position="23"/>
        <end position="144"/>
    </location>
</feature>
<organism evidence="3 4">
    <name type="scientific">Qipengyuania psychrotolerans</name>
    <dbReference type="NCBI Taxonomy" id="2867238"/>
    <lineage>
        <taxon>Bacteria</taxon>
        <taxon>Pseudomonadati</taxon>
        <taxon>Pseudomonadota</taxon>
        <taxon>Alphaproteobacteria</taxon>
        <taxon>Sphingomonadales</taxon>
        <taxon>Erythrobacteraceae</taxon>
        <taxon>Qipengyuania</taxon>
    </lineage>
</organism>
<dbReference type="EMBL" id="CP081297">
    <property type="protein sequence ID" value="QZD87664.1"/>
    <property type="molecule type" value="Genomic_DNA"/>
</dbReference>
<dbReference type="InterPro" id="IPR010895">
    <property type="entry name" value="CHRD"/>
</dbReference>
<feature type="signal peptide" evidence="1">
    <location>
        <begin position="1"/>
        <end position="22"/>
    </location>
</feature>
<dbReference type="Pfam" id="PF07452">
    <property type="entry name" value="CHRD"/>
    <property type="match status" value="1"/>
</dbReference>
<evidence type="ECO:0000259" key="2">
    <source>
        <dbReference type="PROSITE" id="PS50933"/>
    </source>
</evidence>
<evidence type="ECO:0000313" key="3">
    <source>
        <dbReference type="EMBL" id="QZD87664.1"/>
    </source>
</evidence>
<gene>
    <name evidence="3" type="ORF">K3166_02885</name>
</gene>